<keyword evidence="1" id="KW-1133">Transmembrane helix</keyword>
<dbReference type="EMBL" id="LFVU01000028">
    <property type="protein sequence ID" value="KMT21188.1"/>
    <property type="molecule type" value="Genomic_DNA"/>
</dbReference>
<evidence type="ECO:0000256" key="1">
    <source>
        <dbReference type="SAM" id="Phobius"/>
    </source>
</evidence>
<dbReference type="Proteomes" id="UP000036756">
    <property type="component" value="Unassembled WGS sequence"/>
</dbReference>
<feature type="transmembrane region" description="Helical" evidence="1">
    <location>
        <begin position="14"/>
        <end position="33"/>
    </location>
</feature>
<evidence type="ECO:0000313" key="3">
    <source>
        <dbReference type="Proteomes" id="UP000036756"/>
    </source>
</evidence>
<dbReference type="PATRIC" id="fig|1121307.3.peg.787"/>
<gene>
    <name evidence="2" type="ORF">CLCY_1c04220</name>
</gene>
<evidence type="ECO:0000313" key="2">
    <source>
        <dbReference type="EMBL" id="KMT21188.1"/>
    </source>
</evidence>
<name>A0A0J8DA59_CLOCY</name>
<keyword evidence="1" id="KW-0812">Transmembrane</keyword>
<comment type="caution">
    <text evidence="2">The sequence shown here is derived from an EMBL/GenBank/DDBJ whole genome shotgun (WGS) entry which is preliminary data.</text>
</comment>
<organism evidence="2 3">
    <name type="scientific">Clostridium cylindrosporum DSM 605</name>
    <dbReference type="NCBI Taxonomy" id="1121307"/>
    <lineage>
        <taxon>Bacteria</taxon>
        <taxon>Bacillati</taxon>
        <taxon>Bacillota</taxon>
        <taxon>Clostridia</taxon>
        <taxon>Eubacteriales</taxon>
        <taxon>Clostridiaceae</taxon>
        <taxon>Clostridium</taxon>
    </lineage>
</organism>
<proteinExistence type="predicted"/>
<protein>
    <submittedName>
        <fullName evidence="2">Uncharacterized protein</fullName>
    </submittedName>
</protein>
<keyword evidence="1" id="KW-0472">Membrane</keyword>
<reference evidence="2 3" key="1">
    <citation type="submission" date="2015-06" db="EMBL/GenBank/DDBJ databases">
        <title>Draft genome sequence of the purine-degrading Clostridium cylindrosporum HC-1 (DSM 605).</title>
        <authorList>
            <person name="Poehlein A."/>
            <person name="Schiel-Bengelsdorf B."/>
            <person name="Bengelsdorf F."/>
            <person name="Daniel R."/>
            <person name="Duerre P."/>
        </authorList>
    </citation>
    <scope>NUCLEOTIDE SEQUENCE [LARGE SCALE GENOMIC DNA]</scope>
    <source>
        <strain evidence="2 3">DSM 605</strain>
    </source>
</reference>
<dbReference type="RefSeq" id="WP_048571558.1">
    <property type="nucleotide sequence ID" value="NZ_LFVU01000028.1"/>
</dbReference>
<dbReference type="AlphaFoldDB" id="A0A0J8DA59"/>
<accession>A0A0J8DA59</accession>
<sequence>MSNSNILPTFKNKIILSVILFIIIITGVIYYLMYGSSEAKYNRSVNKAISLINNSNEKATSTYSYIEDGKEGLDKIKKALETSKKDLDSAVNIVKPLTPPDKLKLKHSNLLNGINSNKLLYIQSIASLDNYTSDTINSSTSTLYKYLSSTVGYYENFNAKKNKILLSKKFLDYPDKLTIYLSNIRKNESTLSAETNAKIVFLNDIKTNLNMINSIGSNVEKDITLTKNRKMSTKQLMISLSSNKNDLSSVIDKVDNLSSPNDLNELKTLFISTGVLYEDYLNTLRSSIESSKETDNISIVNSSINISSEKLKLFKTSEDNLLSLITEKEDSFR</sequence>
<dbReference type="STRING" id="1121307.CLCY_1c04220"/>
<keyword evidence="3" id="KW-1185">Reference proteome</keyword>